<dbReference type="Pfam" id="PF00857">
    <property type="entry name" value="Isochorismatase"/>
    <property type="match status" value="1"/>
</dbReference>
<dbReference type="RefSeq" id="WP_004089557.1">
    <property type="nucleotide sequence ID" value="NZ_JH417487.1"/>
</dbReference>
<dbReference type="InterPro" id="IPR000868">
    <property type="entry name" value="Isochorismatase-like_dom"/>
</dbReference>
<name>G9Y1E2_HAFAL</name>
<dbReference type="EMBL" id="AGCI01000007">
    <property type="protein sequence ID" value="EHM48045.1"/>
    <property type="molecule type" value="Genomic_DNA"/>
</dbReference>
<dbReference type="InterPro" id="IPR050272">
    <property type="entry name" value="Isochorismatase-like_hydrls"/>
</dbReference>
<dbReference type="AlphaFoldDB" id="G9Y1E2"/>
<keyword evidence="1" id="KW-0378">Hydrolase</keyword>
<organism evidence="3 4">
    <name type="scientific">Hafnia alvei ATCC 51873</name>
    <dbReference type="NCBI Taxonomy" id="1002364"/>
    <lineage>
        <taxon>Bacteria</taxon>
        <taxon>Pseudomonadati</taxon>
        <taxon>Pseudomonadota</taxon>
        <taxon>Gammaproteobacteria</taxon>
        <taxon>Enterobacterales</taxon>
        <taxon>Hafniaceae</taxon>
        <taxon>Hafnia</taxon>
    </lineage>
</organism>
<dbReference type="Proteomes" id="UP000005959">
    <property type="component" value="Unassembled WGS sequence"/>
</dbReference>
<evidence type="ECO:0000256" key="1">
    <source>
        <dbReference type="ARBA" id="ARBA00022801"/>
    </source>
</evidence>
<dbReference type="InterPro" id="IPR036380">
    <property type="entry name" value="Isochorismatase-like_sf"/>
</dbReference>
<evidence type="ECO:0000313" key="4">
    <source>
        <dbReference type="Proteomes" id="UP000005959"/>
    </source>
</evidence>
<reference evidence="3 4" key="1">
    <citation type="submission" date="2011-08" db="EMBL/GenBank/DDBJ databases">
        <authorList>
            <person name="Weinstock G."/>
            <person name="Sodergren E."/>
            <person name="Clifton S."/>
            <person name="Fulton L."/>
            <person name="Fulton B."/>
            <person name="Courtney L."/>
            <person name="Fronick C."/>
            <person name="Harrison M."/>
            <person name="Strong C."/>
            <person name="Farmer C."/>
            <person name="Delahaunty K."/>
            <person name="Markovic C."/>
            <person name="Hall O."/>
            <person name="Minx P."/>
            <person name="Tomlinson C."/>
            <person name="Mitreva M."/>
            <person name="Hou S."/>
            <person name="Chen J."/>
            <person name="Wollam A."/>
            <person name="Pepin K.H."/>
            <person name="Johnson M."/>
            <person name="Bhonagiri V."/>
            <person name="Zhang X."/>
            <person name="Suruliraj S."/>
            <person name="Warren W."/>
            <person name="Chinwalla A."/>
            <person name="Mardis E.R."/>
            <person name="Wilson R.K."/>
        </authorList>
    </citation>
    <scope>NUCLEOTIDE SEQUENCE [LARGE SCALE GENOMIC DNA]</scope>
    <source>
        <strain evidence="3 4">ATCC 51873</strain>
    </source>
</reference>
<dbReference type="CDD" id="cd01014">
    <property type="entry name" value="nicotinamidase_related"/>
    <property type="match status" value="1"/>
</dbReference>
<dbReference type="GO" id="GO:0016787">
    <property type="term" value="F:hydrolase activity"/>
    <property type="evidence" value="ECO:0007669"/>
    <property type="project" value="UniProtKB-KW"/>
</dbReference>
<protein>
    <submittedName>
        <fullName evidence="3">Isochorismatase family protein</fullName>
    </submittedName>
</protein>
<dbReference type="PATRIC" id="fig|1002364.3.peg.323"/>
<evidence type="ECO:0000259" key="2">
    <source>
        <dbReference type="Pfam" id="PF00857"/>
    </source>
</evidence>
<dbReference type="Gene3D" id="3.40.50.850">
    <property type="entry name" value="Isochorismatase-like"/>
    <property type="match status" value="1"/>
</dbReference>
<feature type="domain" description="Isochorismatase-like" evidence="2">
    <location>
        <begin position="5"/>
        <end position="160"/>
    </location>
</feature>
<dbReference type="SUPFAM" id="SSF52499">
    <property type="entry name" value="Isochorismatase-like hydrolases"/>
    <property type="match status" value="1"/>
</dbReference>
<dbReference type="PANTHER" id="PTHR43540">
    <property type="entry name" value="PEROXYUREIDOACRYLATE/UREIDOACRYLATE AMIDOHYDROLASE-RELATED"/>
    <property type="match status" value="1"/>
</dbReference>
<comment type="caution">
    <text evidence="3">The sequence shown here is derived from an EMBL/GenBank/DDBJ whole genome shotgun (WGS) entry which is preliminary data.</text>
</comment>
<evidence type="ECO:0000313" key="3">
    <source>
        <dbReference type="EMBL" id="EHM48045.1"/>
    </source>
</evidence>
<proteinExistence type="predicted"/>
<sequence>MPKQALIVIDIQNDYFDGGNYPQWNTEDTLSKIENAVAKAQLKSIPIILVQHVADVSRGTAPFFNKGTTGVDIHPRILAAAPQAEVVVKSFADSFYHTDLESVLSARNIEELLICGMMTQNCVAFTAVSKAAEKYSIKVLSDCCTSVSQMVHRIALNALSIRVPLVDSSTEL</sequence>
<dbReference type="PANTHER" id="PTHR43540:SF15">
    <property type="entry name" value="BLR5631 PROTEIN"/>
    <property type="match status" value="1"/>
</dbReference>
<gene>
    <name evidence="3" type="ORF">HMPREF0454_00359</name>
</gene>
<dbReference type="HOGENOM" id="CLU_068979_5_1_6"/>
<accession>G9Y1E2</accession>